<comment type="subunit">
    <text evidence="12">Monomer. Binds crRNA and tracrRNA.</text>
</comment>
<dbReference type="GO" id="GO:0051607">
    <property type="term" value="P:defense response to virus"/>
    <property type="evidence" value="ECO:0007669"/>
    <property type="project" value="UniProtKB-KW"/>
</dbReference>
<feature type="domain" description="HNH Cas9-type" evidence="14">
    <location>
        <begin position="1"/>
        <end position="102"/>
    </location>
</feature>
<keyword evidence="9" id="KW-0051">Antiviral defense</keyword>
<dbReference type="InterPro" id="IPR032237">
    <property type="entry name" value="Cas9_PI"/>
</dbReference>
<keyword evidence="4" id="KW-0479">Metal-binding</keyword>
<dbReference type="NCBIfam" id="TIGR01865">
    <property type="entry name" value="cas_Csn1"/>
    <property type="match status" value="1"/>
</dbReference>
<comment type="cofactor">
    <cofactor evidence="1">
        <name>Mg(2+)</name>
        <dbReference type="ChEBI" id="CHEBI:18420"/>
    </cofactor>
</comment>
<dbReference type="GO" id="GO:0004519">
    <property type="term" value="F:endonuclease activity"/>
    <property type="evidence" value="ECO:0007669"/>
    <property type="project" value="UniProtKB-UniRule"/>
</dbReference>
<evidence type="ECO:0000256" key="5">
    <source>
        <dbReference type="ARBA" id="ARBA00022759"/>
    </source>
</evidence>
<keyword evidence="7" id="KW-0460">Magnesium</keyword>
<evidence type="ECO:0000256" key="7">
    <source>
        <dbReference type="ARBA" id="ARBA00022842"/>
    </source>
</evidence>
<organism evidence="15 16">
    <name type="scientific">Bombilactobacillus bombi</name>
    <dbReference type="NCBI Taxonomy" id="1303590"/>
    <lineage>
        <taxon>Bacteria</taxon>
        <taxon>Bacillati</taxon>
        <taxon>Bacillota</taxon>
        <taxon>Bacilli</taxon>
        <taxon>Lactobacillales</taxon>
        <taxon>Lactobacillaceae</taxon>
        <taxon>Bombilactobacillus</taxon>
    </lineage>
</organism>
<dbReference type="Pfam" id="PF13395">
    <property type="entry name" value="HNH_4"/>
    <property type="match status" value="1"/>
</dbReference>
<evidence type="ECO:0000256" key="9">
    <source>
        <dbReference type="ARBA" id="ARBA00023118"/>
    </source>
</evidence>
<gene>
    <name evidence="15" type="primary">cas9</name>
    <name evidence="15" type="ORF">DS832_00510</name>
</gene>
<keyword evidence="11" id="KW-0464">Manganese</keyword>
<dbReference type="GO" id="GO:0003677">
    <property type="term" value="F:DNA binding"/>
    <property type="evidence" value="ECO:0007669"/>
    <property type="project" value="UniProtKB-UniRule"/>
</dbReference>
<name>A0A417ZD87_9LACO</name>
<keyword evidence="5 13" id="KW-0255">Endonuclease</keyword>
<dbReference type="InterPro" id="IPR033114">
    <property type="entry name" value="HNH_CAS9"/>
</dbReference>
<evidence type="ECO:0000256" key="11">
    <source>
        <dbReference type="ARBA" id="ARBA00023211"/>
    </source>
</evidence>
<evidence type="ECO:0000256" key="13">
    <source>
        <dbReference type="PROSITE-ProRule" id="PRU01085"/>
    </source>
</evidence>
<dbReference type="AlphaFoldDB" id="A0A417ZD87"/>
<evidence type="ECO:0000256" key="8">
    <source>
        <dbReference type="ARBA" id="ARBA00022884"/>
    </source>
</evidence>
<evidence type="ECO:0000259" key="14">
    <source>
        <dbReference type="PROSITE" id="PS51749"/>
    </source>
</evidence>
<evidence type="ECO:0000256" key="4">
    <source>
        <dbReference type="ARBA" id="ARBA00022723"/>
    </source>
</evidence>
<evidence type="ECO:0000256" key="12">
    <source>
        <dbReference type="ARBA" id="ARBA00046380"/>
    </source>
</evidence>
<evidence type="ECO:0000256" key="3">
    <source>
        <dbReference type="ARBA" id="ARBA00022722"/>
    </source>
</evidence>
<comment type="caution">
    <text evidence="15">The sequence shown here is derived from an EMBL/GenBank/DDBJ whole genome shotgun (WGS) entry which is preliminary data.</text>
</comment>
<dbReference type="PROSITE" id="PS51749">
    <property type="entry name" value="HNH_CAS9"/>
    <property type="match status" value="1"/>
</dbReference>
<evidence type="ECO:0000256" key="10">
    <source>
        <dbReference type="ARBA" id="ARBA00023125"/>
    </source>
</evidence>
<dbReference type="InterPro" id="IPR028629">
    <property type="entry name" value="Cas9"/>
</dbReference>
<keyword evidence="10 13" id="KW-0238">DNA-binding</keyword>
<evidence type="ECO:0000313" key="16">
    <source>
        <dbReference type="Proteomes" id="UP000284822"/>
    </source>
</evidence>
<reference evidence="15 16" key="1">
    <citation type="submission" date="2018-07" db="EMBL/GenBank/DDBJ databases">
        <title>Genome sequences of six Lactobacillus spp. isolated from bumble bee guts.</title>
        <authorList>
            <person name="Motta E.V.S."/>
            <person name="Moran N.A."/>
        </authorList>
    </citation>
    <scope>NUCLEOTIDE SEQUENCE [LARGE SCALE GENOMIC DNA]</scope>
    <source>
        <strain evidence="15 16">LV-8.1</strain>
    </source>
</reference>
<protein>
    <submittedName>
        <fullName evidence="15">Type II CRISPR RNA-guided endonuclease Cas9</fullName>
    </submittedName>
</protein>
<dbReference type="EMBL" id="QOCS01000002">
    <property type="protein sequence ID" value="RHW48764.1"/>
    <property type="molecule type" value="Genomic_DNA"/>
</dbReference>
<dbReference type="GO" id="GO:0016787">
    <property type="term" value="F:hydrolase activity"/>
    <property type="evidence" value="ECO:0007669"/>
    <property type="project" value="UniProtKB-KW"/>
</dbReference>
<keyword evidence="6 13" id="KW-0378">Hydrolase</keyword>
<evidence type="ECO:0000256" key="6">
    <source>
        <dbReference type="ARBA" id="ARBA00022801"/>
    </source>
</evidence>
<evidence type="ECO:0000256" key="2">
    <source>
        <dbReference type="ARBA" id="ARBA00005244"/>
    </source>
</evidence>
<dbReference type="GO" id="GO:0046872">
    <property type="term" value="F:metal ion binding"/>
    <property type="evidence" value="ECO:0007669"/>
    <property type="project" value="UniProtKB-KW"/>
</dbReference>
<evidence type="ECO:0000256" key="1">
    <source>
        <dbReference type="ARBA" id="ARBA00001946"/>
    </source>
</evidence>
<dbReference type="Proteomes" id="UP000284822">
    <property type="component" value="Unassembled WGS sequence"/>
</dbReference>
<sequence>MGKSLYSDTPLDINNLQQYEVDHILPQSYIKDNSLENKALVLKSENQHKLDNLLLDDQIINQNQHRWEQMYKWGLMGPKKFFNLTRREIKTGNKKGFINRQLVETRQIIKNVATIFDNYFQNDNTQVVAIKAQTSSELRHKFNFYKNRKINDFHHAHDAYLANIVGTYLLKQYPDLESEIILNNYTKFIDQVKQVMRVETDKRKKELAANSSFLLHNIEDNQALADENGEIIWPADQIQTIRQVLSYKQVNVTRKTEFNHGPFYNETLYAPGAKNDLIAQKQDRNPVIYGEYTGTQSSYSVLVKIDDKKIRLVGIPVYVDKLIQEQKVNLDDWLHDNVKHKKSLQVILTKVPKYQVVWSKEVGRLCLSSATEIQNFQQLVLSSKSYEFLTRTDQKNAVAEAIIKDMDYSFIDVYQEILDLMNKYYPFYKNDYYKLKNNFLIFKNCSINKQLLIIDQLLITLHANGSNGNLKKLEYGNINSERFGRKNKKNYDWSDTYFIYASPTGLFEKRVLIK</sequence>
<evidence type="ECO:0000313" key="15">
    <source>
        <dbReference type="EMBL" id="RHW48764.1"/>
    </source>
</evidence>
<comment type="similarity">
    <text evidence="2">Belongs to the CRISPR-associated protein Cas9 family. Subtype II-A subfamily.</text>
</comment>
<dbReference type="InterPro" id="IPR055228">
    <property type="entry name" value="Cas9_RuvC"/>
</dbReference>
<dbReference type="Pfam" id="PF22702">
    <property type="entry name" value="Cas9_RuvC"/>
    <property type="match status" value="1"/>
</dbReference>
<proteinExistence type="inferred from homology"/>
<accession>A0A417ZD87</accession>
<dbReference type="GO" id="GO:0003723">
    <property type="term" value="F:RNA binding"/>
    <property type="evidence" value="ECO:0007669"/>
    <property type="project" value="UniProtKB-UniRule"/>
</dbReference>
<dbReference type="InterPro" id="IPR003615">
    <property type="entry name" value="HNH_nuc"/>
</dbReference>
<dbReference type="Pfam" id="PF16595">
    <property type="entry name" value="Cas9_PI"/>
    <property type="match status" value="1"/>
</dbReference>
<keyword evidence="8" id="KW-0694">RNA-binding</keyword>
<keyword evidence="3 13" id="KW-0540">Nuclease</keyword>